<dbReference type="RefSeq" id="WP_380715934.1">
    <property type="nucleotide sequence ID" value="NZ_JBHSGI010000002.1"/>
</dbReference>
<protein>
    <submittedName>
        <fullName evidence="2">DUF2063 domain-containing protein</fullName>
    </submittedName>
</protein>
<dbReference type="Pfam" id="PF09836">
    <property type="entry name" value="DUF2063"/>
    <property type="match status" value="1"/>
</dbReference>
<dbReference type="InterPro" id="IPR018640">
    <property type="entry name" value="DUF2063"/>
</dbReference>
<dbReference type="Gene3D" id="1.10.150.690">
    <property type="entry name" value="DUF2063"/>
    <property type="match status" value="1"/>
</dbReference>
<evidence type="ECO:0000313" key="3">
    <source>
        <dbReference type="Proteomes" id="UP001595973"/>
    </source>
</evidence>
<reference evidence="3" key="1">
    <citation type="journal article" date="2019" name="Int. J. Syst. Evol. Microbiol.">
        <title>The Global Catalogue of Microorganisms (GCM) 10K type strain sequencing project: providing services to taxonomists for standard genome sequencing and annotation.</title>
        <authorList>
            <consortium name="The Broad Institute Genomics Platform"/>
            <consortium name="The Broad Institute Genome Sequencing Center for Infectious Disease"/>
            <person name="Wu L."/>
            <person name="Ma J."/>
        </authorList>
    </citation>
    <scope>NUCLEOTIDE SEQUENCE [LARGE SCALE GENOMIC DNA]</scope>
    <source>
        <strain evidence="3">CGMCC 4.7283</strain>
    </source>
</reference>
<dbReference type="Proteomes" id="UP001595973">
    <property type="component" value="Unassembled WGS sequence"/>
</dbReference>
<proteinExistence type="predicted"/>
<sequence>MTLPQARFVAALLDPAQAVPEGVLDADGGAAGRRFDVYRNNVVASLSEALVSGFPVIARLLGEENMKGLAGMYLRAHPPASPMMRLYGEAFPAFLEATEQLAHLGYLGDVARLELALRGAYHAGDAPPMAPDRLAIDPEALLRARLRFAPAVALLQSDWPVHGIWRFNTEDGAPKPLPRAEDVLVLRPAFDPVPHLLPAGGAAWIGALMDGQSIGDALDVAEAEAPGFAPDACLTLLVQGGALTALELAS</sequence>
<dbReference type="InterPro" id="IPR044922">
    <property type="entry name" value="DUF2063_N_sf"/>
</dbReference>
<evidence type="ECO:0000259" key="1">
    <source>
        <dbReference type="Pfam" id="PF09836"/>
    </source>
</evidence>
<keyword evidence="3" id="KW-1185">Reference proteome</keyword>
<gene>
    <name evidence="2" type="ORF">ACFO5X_03975</name>
</gene>
<accession>A0ABV9KCN9</accession>
<organism evidence="2 3">
    <name type="scientific">Seohaeicola nanhaiensis</name>
    <dbReference type="NCBI Taxonomy" id="1387282"/>
    <lineage>
        <taxon>Bacteria</taxon>
        <taxon>Pseudomonadati</taxon>
        <taxon>Pseudomonadota</taxon>
        <taxon>Alphaproteobacteria</taxon>
        <taxon>Rhodobacterales</taxon>
        <taxon>Roseobacteraceae</taxon>
        <taxon>Seohaeicola</taxon>
    </lineage>
</organism>
<evidence type="ECO:0000313" key="2">
    <source>
        <dbReference type="EMBL" id="MFC4667700.1"/>
    </source>
</evidence>
<dbReference type="EMBL" id="JBHSGI010000002">
    <property type="protein sequence ID" value="MFC4667700.1"/>
    <property type="molecule type" value="Genomic_DNA"/>
</dbReference>
<name>A0ABV9KCN9_9RHOB</name>
<feature type="domain" description="Putative DNA-binding" evidence="1">
    <location>
        <begin position="5"/>
        <end position="95"/>
    </location>
</feature>
<comment type="caution">
    <text evidence="2">The sequence shown here is derived from an EMBL/GenBank/DDBJ whole genome shotgun (WGS) entry which is preliminary data.</text>
</comment>